<comment type="caution">
    <text evidence="2">The sequence shown here is derived from an EMBL/GenBank/DDBJ whole genome shotgun (WGS) entry which is preliminary data.</text>
</comment>
<feature type="transmembrane region" description="Helical" evidence="1">
    <location>
        <begin position="36"/>
        <end position="53"/>
    </location>
</feature>
<protein>
    <submittedName>
        <fullName evidence="2">DUF5367 family protein</fullName>
    </submittedName>
</protein>
<dbReference type="InterPro" id="IPR020509">
    <property type="entry name" value="Uncharacterised_YnzE"/>
</dbReference>
<dbReference type="Proteomes" id="UP001255246">
    <property type="component" value="Unassembled WGS sequence"/>
</dbReference>
<keyword evidence="1" id="KW-0472">Membrane</keyword>
<dbReference type="RefSeq" id="WP_311350412.1">
    <property type="nucleotide sequence ID" value="NZ_JAVRHR010000001.1"/>
</dbReference>
<evidence type="ECO:0000313" key="2">
    <source>
        <dbReference type="EMBL" id="MDT0606869.1"/>
    </source>
</evidence>
<accession>A0ABU3AA78</accession>
<organism evidence="2 3">
    <name type="scientific">Croceitalea rosinachiae</name>
    <dbReference type="NCBI Taxonomy" id="3075596"/>
    <lineage>
        <taxon>Bacteria</taxon>
        <taxon>Pseudomonadati</taxon>
        <taxon>Bacteroidota</taxon>
        <taxon>Flavobacteriia</taxon>
        <taxon>Flavobacteriales</taxon>
        <taxon>Flavobacteriaceae</taxon>
        <taxon>Croceitalea</taxon>
    </lineage>
</organism>
<dbReference type="EMBL" id="JAVRHR010000001">
    <property type="protein sequence ID" value="MDT0606869.1"/>
    <property type="molecule type" value="Genomic_DNA"/>
</dbReference>
<evidence type="ECO:0000313" key="3">
    <source>
        <dbReference type="Proteomes" id="UP001255246"/>
    </source>
</evidence>
<reference evidence="2 3" key="1">
    <citation type="submission" date="2023-09" db="EMBL/GenBank/DDBJ databases">
        <authorList>
            <person name="Rey-Velasco X."/>
        </authorList>
    </citation>
    <scope>NUCLEOTIDE SEQUENCE [LARGE SCALE GENOMIC DNA]</scope>
    <source>
        <strain evidence="2 3">F388</strain>
    </source>
</reference>
<feature type="transmembrane region" description="Helical" evidence="1">
    <location>
        <begin position="7"/>
        <end position="30"/>
    </location>
</feature>
<dbReference type="Pfam" id="PF17329">
    <property type="entry name" value="DUF5367"/>
    <property type="match status" value="1"/>
</dbReference>
<sequence length="132" mass="14669">MKTLRAIVIGILIWILGVSAFTLSFFIPVLENLEQQANLVLLIAAIPLVWFGSQQYYKKDTKTHGMWVGITFFGVAAILDALITVPFLVAPQGGSHYVFFTDSGFWLIGGVFITTAILYGHFRGTRDTQRTV</sequence>
<gene>
    <name evidence="2" type="ORF">RM706_07500</name>
</gene>
<evidence type="ECO:0000256" key="1">
    <source>
        <dbReference type="SAM" id="Phobius"/>
    </source>
</evidence>
<proteinExistence type="predicted"/>
<feature type="transmembrane region" description="Helical" evidence="1">
    <location>
        <begin position="65"/>
        <end position="89"/>
    </location>
</feature>
<feature type="transmembrane region" description="Helical" evidence="1">
    <location>
        <begin position="104"/>
        <end position="122"/>
    </location>
</feature>
<keyword evidence="3" id="KW-1185">Reference proteome</keyword>
<keyword evidence="1" id="KW-0812">Transmembrane</keyword>
<keyword evidence="1" id="KW-1133">Transmembrane helix</keyword>
<name>A0ABU3AA78_9FLAO</name>